<accession>A0ABQ6HK24</accession>
<gene>
    <name evidence="9" type="ORF">GCM10025862_07960</name>
</gene>
<dbReference type="Proteomes" id="UP001157109">
    <property type="component" value="Unassembled WGS sequence"/>
</dbReference>
<evidence type="ECO:0000256" key="5">
    <source>
        <dbReference type="ARBA" id="ARBA00023136"/>
    </source>
</evidence>
<evidence type="ECO:0000256" key="4">
    <source>
        <dbReference type="ARBA" id="ARBA00022989"/>
    </source>
</evidence>
<feature type="transmembrane region" description="Helical" evidence="7">
    <location>
        <begin position="265"/>
        <end position="286"/>
    </location>
</feature>
<dbReference type="InterPro" id="IPR049453">
    <property type="entry name" value="Memb_transporter_dom"/>
</dbReference>
<evidence type="ECO:0000256" key="3">
    <source>
        <dbReference type="ARBA" id="ARBA00022692"/>
    </source>
</evidence>
<evidence type="ECO:0000256" key="1">
    <source>
        <dbReference type="ARBA" id="ARBA00004651"/>
    </source>
</evidence>
<sequence>MLLVMGLCAASYIPTLGVPIDQLVLITALSMVLGCGTSVLMQQTQRRAAVERQVGELRTAVDRLERGERDEHEGDSPPDLGTLRDAAFGALFQAQASLVASMPRRRDSPQARAIEAELHALHLRLFRLVAATELPWSHLDDRAVGGHYVGAPKAEYLLRWSLSLASPAFLAARRMGLAMLVGGAFSTALHFSHPYWAQMTAALVLSTSTDRITSTLRAVHRMVGTAVGVLLFFGLHLLHPHPVVVAAIIIACGALTQLLAPRHYALASVVITPMPLLMAGMHLTRVEPLMTSRLLETVIGAAAAMLVLWVQGPSTAIVLVRRQFRRALLALREVLRQMVVDPDQAASLTSRRNLHYEQLAAAKALAMVDPAHPEALRDWDGFEAALGELTFTVLVAARTDDPAHALQWLPMARELDQLLDALPPVSRDPIDVVAATRAIRRVLQVGRVQPDTSSGSESSAPKPG</sequence>
<keyword evidence="5 7" id="KW-0472">Membrane</keyword>
<dbReference type="Pfam" id="PF13515">
    <property type="entry name" value="FUSC_2"/>
    <property type="match status" value="1"/>
</dbReference>
<dbReference type="PANTHER" id="PTHR30509:SF9">
    <property type="entry name" value="MULTIDRUG RESISTANCE PROTEIN MDTO"/>
    <property type="match status" value="1"/>
</dbReference>
<feature type="transmembrane region" description="Helical" evidence="7">
    <location>
        <begin position="218"/>
        <end position="237"/>
    </location>
</feature>
<dbReference type="RefSeq" id="WP_284283792.1">
    <property type="nucleotide sequence ID" value="NZ_BSUJ01000001.1"/>
</dbReference>
<feature type="domain" description="Integral membrane bound transporter" evidence="8">
    <location>
        <begin position="183"/>
        <end position="307"/>
    </location>
</feature>
<evidence type="ECO:0000256" key="6">
    <source>
        <dbReference type="ARBA" id="ARBA00043993"/>
    </source>
</evidence>
<dbReference type="PANTHER" id="PTHR30509">
    <property type="entry name" value="P-HYDROXYBENZOIC ACID EFFLUX PUMP SUBUNIT-RELATED"/>
    <property type="match status" value="1"/>
</dbReference>
<comment type="similarity">
    <text evidence="6">Belongs to the YccS/YhfK family.</text>
</comment>
<protein>
    <recommendedName>
        <fullName evidence="8">Integral membrane bound transporter domain-containing protein</fullName>
    </recommendedName>
</protein>
<keyword evidence="4 7" id="KW-1133">Transmembrane helix</keyword>
<reference evidence="10" key="1">
    <citation type="journal article" date="2019" name="Int. J. Syst. Evol. Microbiol.">
        <title>The Global Catalogue of Microorganisms (GCM) 10K type strain sequencing project: providing services to taxonomists for standard genome sequencing and annotation.</title>
        <authorList>
            <consortium name="The Broad Institute Genomics Platform"/>
            <consortium name="The Broad Institute Genome Sequencing Center for Infectious Disease"/>
            <person name="Wu L."/>
            <person name="Ma J."/>
        </authorList>
    </citation>
    <scope>NUCLEOTIDE SEQUENCE [LARGE SCALE GENOMIC DNA]</scope>
    <source>
        <strain evidence="10">NBRC 105830</strain>
    </source>
</reference>
<feature type="transmembrane region" description="Helical" evidence="7">
    <location>
        <begin position="298"/>
        <end position="320"/>
    </location>
</feature>
<feature type="transmembrane region" description="Helical" evidence="7">
    <location>
        <begin position="175"/>
        <end position="197"/>
    </location>
</feature>
<organism evidence="9 10">
    <name type="scientific">Arsenicicoccus piscis</name>
    <dbReference type="NCBI Taxonomy" id="673954"/>
    <lineage>
        <taxon>Bacteria</taxon>
        <taxon>Bacillati</taxon>
        <taxon>Actinomycetota</taxon>
        <taxon>Actinomycetes</taxon>
        <taxon>Micrococcales</taxon>
        <taxon>Intrasporangiaceae</taxon>
        <taxon>Arsenicicoccus</taxon>
    </lineage>
</organism>
<feature type="transmembrane region" description="Helical" evidence="7">
    <location>
        <begin position="243"/>
        <end position="260"/>
    </location>
</feature>
<evidence type="ECO:0000256" key="2">
    <source>
        <dbReference type="ARBA" id="ARBA00022475"/>
    </source>
</evidence>
<evidence type="ECO:0000256" key="7">
    <source>
        <dbReference type="SAM" id="Phobius"/>
    </source>
</evidence>
<keyword evidence="2" id="KW-1003">Cell membrane</keyword>
<keyword evidence="10" id="KW-1185">Reference proteome</keyword>
<evidence type="ECO:0000313" key="10">
    <source>
        <dbReference type="Proteomes" id="UP001157109"/>
    </source>
</evidence>
<comment type="subcellular location">
    <subcellularLocation>
        <location evidence="1">Cell membrane</location>
        <topology evidence="1">Multi-pass membrane protein</topology>
    </subcellularLocation>
</comment>
<name>A0ABQ6HK24_9MICO</name>
<proteinExistence type="inferred from homology"/>
<comment type="caution">
    <text evidence="9">The sequence shown here is derived from an EMBL/GenBank/DDBJ whole genome shotgun (WGS) entry which is preliminary data.</text>
</comment>
<evidence type="ECO:0000259" key="8">
    <source>
        <dbReference type="Pfam" id="PF13515"/>
    </source>
</evidence>
<dbReference type="EMBL" id="BSUJ01000001">
    <property type="protein sequence ID" value="GMA18775.1"/>
    <property type="molecule type" value="Genomic_DNA"/>
</dbReference>
<keyword evidence="3 7" id="KW-0812">Transmembrane</keyword>
<evidence type="ECO:0000313" key="9">
    <source>
        <dbReference type="EMBL" id="GMA18775.1"/>
    </source>
</evidence>